<dbReference type="Pfam" id="PF13306">
    <property type="entry name" value="LRR_5"/>
    <property type="match status" value="2"/>
</dbReference>
<dbReference type="EMBL" id="JAYKLX010000004">
    <property type="protein sequence ID" value="MEB3345849.1"/>
    <property type="molecule type" value="Genomic_DNA"/>
</dbReference>
<dbReference type="InterPro" id="IPR053139">
    <property type="entry name" value="Surface_bspA-like"/>
</dbReference>
<feature type="domain" description="Ig-like" evidence="3">
    <location>
        <begin position="899"/>
        <end position="973"/>
    </location>
</feature>
<dbReference type="InterPro" id="IPR026906">
    <property type="entry name" value="LRR_5"/>
</dbReference>
<organism evidence="4 5">
    <name type="scientific">Aquimarina gracilis</name>
    <dbReference type="NCBI Taxonomy" id="874422"/>
    <lineage>
        <taxon>Bacteria</taxon>
        <taxon>Pseudomonadati</taxon>
        <taxon>Bacteroidota</taxon>
        <taxon>Flavobacteriia</taxon>
        <taxon>Flavobacteriales</taxon>
        <taxon>Flavobacteriaceae</taxon>
        <taxon>Aquimarina</taxon>
    </lineage>
</organism>
<feature type="compositionally biased region" description="Polar residues" evidence="1">
    <location>
        <begin position="1"/>
        <end position="10"/>
    </location>
</feature>
<dbReference type="NCBIfam" id="TIGR04131">
    <property type="entry name" value="Bac_Flav_CTERM"/>
    <property type="match status" value="1"/>
</dbReference>
<dbReference type="InterPro" id="IPR044048">
    <property type="entry name" value="Big_12"/>
</dbReference>
<evidence type="ECO:0000313" key="4">
    <source>
        <dbReference type="EMBL" id="MEB3345849.1"/>
    </source>
</evidence>
<dbReference type="Gene3D" id="3.40.50.12480">
    <property type="match status" value="2"/>
</dbReference>
<feature type="region of interest" description="Disordered" evidence="1">
    <location>
        <begin position="1"/>
        <end position="40"/>
    </location>
</feature>
<dbReference type="InterPro" id="IPR026341">
    <property type="entry name" value="T9SS_type_B"/>
</dbReference>
<comment type="caution">
    <text evidence="4">The sequence shown here is derived from an EMBL/GenBank/DDBJ whole genome shotgun (WGS) entry which is preliminary data.</text>
</comment>
<gene>
    <name evidence="4" type="ORF">U6A24_10270</name>
</gene>
<dbReference type="PANTHER" id="PTHR45661:SF3">
    <property type="entry name" value="IG-LIKE DOMAIN-CONTAINING PROTEIN"/>
    <property type="match status" value="1"/>
</dbReference>
<feature type="domain" description="Bacterial Ig-like" evidence="2">
    <location>
        <begin position="736"/>
        <end position="801"/>
    </location>
</feature>
<evidence type="ECO:0000256" key="1">
    <source>
        <dbReference type="SAM" id="MobiDB-lite"/>
    </source>
</evidence>
<evidence type="ECO:0000313" key="5">
    <source>
        <dbReference type="Proteomes" id="UP001327027"/>
    </source>
</evidence>
<dbReference type="RefSeq" id="WP_324179877.1">
    <property type="nucleotide sequence ID" value="NZ_JAYKLX010000004.1"/>
</dbReference>
<feature type="domain" description="Ig-like" evidence="3">
    <location>
        <begin position="819"/>
        <end position="895"/>
    </location>
</feature>
<dbReference type="InterPro" id="IPR032675">
    <property type="entry name" value="LRR_dom_sf"/>
</dbReference>
<evidence type="ECO:0000259" key="3">
    <source>
        <dbReference type="Pfam" id="PF19081"/>
    </source>
</evidence>
<accession>A0ABU5ZUZ4</accession>
<sequence length="1635" mass="172385">MGSSPGTTITCPAGHEHVHSRVGTSGKNGLMAQKRATSTTPSTSEIRLIFGGDEARDQGFRNACRYAANIWERYIVSPVPIVIEIRFENLGRNTLARAGPTRNFRLTDDAYPDGRIFPVALANALLERDLAPNQPDIRVTVNSHWSIFYFLYYGTDGDPWPLQYDLVTIMLHEIGHGLGFTTSQNVDQNSGLGSRSNTPFRYDDFLENGSGTNVTDISTPSNNLADFYTSNNLFIDGPNTVYRFGGRRPRIYSPSPYGGGSSIAHWDERSFPSGNSNSLMTPQTGLNEAIHKPGTITLGLFADLGWTIYENGSFSANGIRFQITSSNPKTVMAVEYIGKNSVVTIPEKVGDYTVNAIGNSAFKGNGLTRVTIPDGVISIGQDAFRANRLESVVIPNNVTTIGTFAFRKNQLSSITLGTNVTAIGYGAFKFNQLTNVVIPNGVASIGGEAFANNPITKVTARGVATVPTIVTAHTFSNRHQIDLVVPPGKVQTYLDNGWTDFKSITEPAEVGRTFIADNITYRITSLAPNPNTVKATGYNTSGGSIVTIPQTVDYGPNTYTVTAIGNKAFKEKQLVEVTFITPSNVISIGNNAFQGNELTRVDIPGSVTNIGMGAFVVNKLESVVIPNSLTRIEAAVFSHNQLTEVTIPDGVTDIWSNAFASNPIKTVVAQGVAPVPTIVIRNTFSNNNEIDVIVPKGSSVGSIKTAYKDAGWTGFKSITEGIQVSINAPAQIDNLTPFLVTISFNQNVTGFTQEDIKVVNATVVDGSFSKVDGSIYTIEMTPTSCEGTITINVPENVAEHAPSFPNLASSTTVTVNAIPSAPSVNSLVEYCIDDNAVALTATGDNLLWYTEATGGSGTTQAPTPNTATAGETSYYVSQTINGCESKREVIEVRVNALSAPSVNSFVEYCIDDNAVALTATGDNLLWYTEATGGSGTTQAPTPNTATAGETSYYVSQTIDGCESERAVIVVRVNALSAPSVNSLIEYCIDDNAVALTATGDNLLWYTKATGGSGTTQAPTPNTATAGETSYYVSQTIDGCESERAVIVVRVNALSAPSVNSLIEYCIDDNAVALTATGDNLLWYTEATGGSGTTQAPTPNTATAGETSYYVSQTINGCESERAVIVVRVNALPVAPSVDSFIEYCVGETAVALTPIGDNLLWYTEATGGSGTTQAPTPNTATAGETSYYVSQTIDGCESKRAVIVVRVKALPVAPSVNSLVEYCIDDNAVVLTATGDNLLWYTKATGGSGTTQAPTPNTATAGETSYYVSQTNGNGCESERAVIVVRVNALPVAPIIHTNSPICSGEDAVFTIAGTPGDNVTIDGALKGTVTIEASGTVDVTVNRVSSSATINLTGISNGNCSMPLTGTATVAVQDGPLTAIAQNITVQLDASGQVTIAPEDVDDGSSYGCGSTPNVSLDIDSFDCDDVGTPVKVTLTAAQGNNWDTATAVVTVEAHLDNLVAIAKDIAVQLDASGQLTIAPEDVDDGSSYGCGSTPNVSLDIDSFDCDDVGTPVTVTLTATQGNQTATATATVTVEANGNCELGPLVDFNIGFSPNGDGIADTLVIEGLEHYKNNVVRIYNLSQHLLFTAHYRGPGDAWDGTYKGRLVPVGSYLCVIDYNEPGLDQEAKMIYVNY</sequence>
<evidence type="ECO:0000259" key="2">
    <source>
        <dbReference type="Pfam" id="PF19078"/>
    </source>
</evidence>
<feature type="domain" description="Ig-like" evidence="3">
    <location>
        <begin position="977"/>
        <end position="1051"/>
    </location>
</feature>
<feature type="domain" description="Ig-like" evidence="3">
    <location>
        <begin position="1211"/>
        <end position="1288"/>
    </location>
</feature>
<dbReference type="Pfam" id="PF19081">
    <property type="entry name" value="Ig_7"/>
    <property type="match status" value="6"/>
</dbReference>
<dbReference type="Gene3D" id="3.40.390.10">
    <property type="entry name" value="Collagenase (Catalytic Domain)"/>
    <property type="match status" value="1"/>
</dbReference>
<dbReference type="InterPro" id="IPR044023">
    <property type="entry name" value="Ig_7"/>
</dbReference>
<dbReference type="Proteomes" id="UP001327027">
    <property type="component" value="Unassembled WGS sequence"/>
</dbReference>
<dbReference type="Pfam" id="PF19078">
    <property type="entry name" value="Big_12"/>
    <property type="match status" value="1"/>
</dbReference>
<dbReference type="PANTHER" id="PTHR45661">
    <property type="entry name" value="SURFACE ANTIGEN"/>
    <property type="match status" value="1"/>
</dbReference>
<proteinExistence type="predicted"/>
<protein>
    <submittedName>
        <fullName evidence="4">Leucine-rich repeat protein</fullName>
    </submittedName>
</protein>
<dbReference type="Gene3D" id="3.80.10.10">
    <property type="entry name" value="Ribonuclease Inhibitor"/>
    <property type="match status" value="2"/>
</dbReference>
<dbReference type="SUPFAM" id="SSF55486">
    <property type="entry name" value="Metalloproteases ('zincins'), catalytic domain"/>
    <property type="match status" value="2"/>
</dbReference>
<feature type="domain" description="Ig-like" evidence="3">
    <location>
        <begin position="1055"/>
        <end position="1129"/>
    </location>
</feature>
<dbReference type="InterPro" id="IPR024079">
    <property type="entry name" value="MetalloPept_cat_dom_sf"/>
</dbReference>
<keyword evidence="5" id="KW-1185">Reference proteome</keyword>
<name>A0ABU5ZUZ4_9FLAO</name>
<dbReference type="Pfam" id="PF13585">
    <property type="entry name" value="CHU_C"/>
    <property type="match status" value="1"/>
</dbReference>
<reference evidence="4 5" key="1">
    <citation type="journal article" date="2013" name="Int. J. Syst. Evol. Microbiol.">
        <title>Aquimarina gracilis sp. nov., isolated from the gut microflora of a mussel, Mytilus coruscus, and emended description of Aquimarina spongiae.</title>
        <authorList>
            <person name="Park S.C."/>
            <person name="Choe H.N."/>
            <person name="Baik K.S."/>
            <person name="Seong C.N."/>
        </authorList>
    </citation>
    <scope>NUCLEOTIDE SEQUENCE [LARGE SCALE GENOMIC DNA]</scope>
    <source>
        <strain evidence="4 5">PSC32</strain>
    </source>
</reference>
<feature type="domain" description="Ig-like" evidence="3">
    <location>
        <begin position="1132"/>
        <end position="1207"/>
    </location>
</feature>